<feature type="domain" description="DUF374" evidence="2">
    <location>
        <begin position="71"/>
        <end position="137"/>
    </location>
</feature>
<evidence type="ECO:0000313" key="3">
    <source>
        <dbReference type="EMBL" id="TLD96767.1"/>
    </source>
</evidence>
<dbReference type="AlphaFoldDB" id="A0A4U8TDN0"/>
<proteinExistence type="predicted"/>
<comment type="caution">
    <text evidence="3">The sequence shown here is derived from an EMBL/GenBank/DDBJ whole genome shotgun (WGS) entry which is preliminary data.</text>
</comment>
<dbReference type="RefSeq" id="WP_034352881.1">
    <property type="nucleotide sequence ID" value="NZ_JRPR02000002.1"/>
</dbReference>
<dbReference type="Pfam" id="PF04028">
    <property type="entry name" value="DUF374"/>
    <property type="match status" value="1"/>
</dbReference>
<dbReference type="EMBL" id="JRPR02000002">
    <property type="protein sequence ID" value="TLD96767.1"/>
    <property type="molecule type" value="Genomic_DNA"/>
</dbReference>
<organism evidence="3 4">
    <name type="scientific">Helicobacter jaachi</name>
    <dbReference type="NCBI Taxonomy" id="1677920"/>
    <lineage>
        <taxon>Bacteria</taxon>
        <taxon>Pseudomonadati</taxon>
        <taxon>Campylobacterota</taxon>
        <taxon>Epsilonproteobacteria</taxon>
        <taxon>Campylobacterales</taxon>
        <taxon>Helicobacteraceae</taxon>
        <taxon>Helicobacter</taxon>
    </lineage>
</organism>
<evidence type="ECO:0000313" key="4">
    <source>
        <dbReference type="Proteomes" id="UP000029733"/>
    </source>
</evidence>
<dbReference type="CDD" id="cd07983">
    <property type="entry name" value="LPLAT_DUF374-like"/>
    <property type="match status" value="1"/>
</dbReference>
<protein>
    <submittedName>
        <fullName evidence="3">DUF374 domain-containing protein</fullName>
    </submittedName>
</protein>
<dbReference type="OrthoDB" id="9810508at2"/>
<keyword evidence="1" id="KW-0472">Membrane</keyword>
<keyword evidence="1" id="KW-0812">Transmembrane</keyword>
<dbReference type="InterPro" id="IPR007172">
    <property type="entry name" value="DUF374"/>
</dbReference>
<keyword evidence="1" id="KW-1133">Transmembrane helix</keyword>
<evidence type="ECO:0000256" key="1">
    <source>
        <dbReference type="SAM" id="Phobius"/>
    </source>
</evidence>
<dbReference type="STRING" id="1677920.LS71_01875"/>
<feature type="transmembrane region" description="Helical" evidence="1">
    <location>
        <begin position="12"/>
        <end position="30"/>
    </location>
</feature>
<reference evidence="3 4" key="1">
    <citation type="journal article" date="2014" name="Genome Announc.">
        <title>Draft genome sequences of eight enterohepatic helicobacter species isolated from both laboratory and wild rodents.</title>
        <authorList>
            <person name="Sheh A."/>
            <person name="Shen Z."/>
            <person name="Fox J.G."/>
        </authorList>
    </citation>
    <scope>NUCLEOTIDE SEQUENCE [LARGE SCALE GENOMIC DNA]</scope>
    <source>
        <strain evidence="3 4">MIT 09-6949</strain>
    </source>
</reference>
<gene>
    <name evidence="3" type="ORF">LS71_003955</name>
</gene>
<name>A0A4U8TDN0_9HELI</name>
<evidence type="ECO:0000259" key="2">
    <source>
        <dbReference type="Pfam" id="PF04028"/>
    </source>
</evidence>
<sequence>MLSKDTKRQIIAKVAPLLMYVVLWILYALTRHRFYITPYVGKENIIGAFWHGEFLMLPFIYKQLQKQMSKERNKGYYIIASHHFDAQLMVNLCALFGLKPLRGSTSKGGLKVLIESLKLLENGYDIGIAPDGPKGPYHSIGDGVVAMSKKTKRRIIPMRVVYSKYWELKSWDKFRIPKPFSRIDYYALDGFVVEEDMDLESAKALLKAYLEKEL</sequence>
<accession>A0A4U8TDN0</accession>
<keyword evidence="4" id="KW-1185">Reference proteome</keyword>
<dbReference type="Proteomes" id="UP000029733">
    <property type="component" value="Unassembled WGS sequence"/>
</dbReference>